<proteinExistence type="predicted"/>
<protein>
    <submittedName>
        <fullName evidence="2">Uncharacterized protein</fullName>
    </submittedName>
</protein>
<organism evidence="2 3">
    <name type="scientific">Mycena metata</name>
    <dbReference type="NCBI Taxonomy" id="1033252"/>
    <lineage>
        <taxon>Eukaryota</taxon>
        <taxon>Fungi</taxon>
        <taxon>Dikarya</taxon>
        <taxon>Basidiomycota</taxon>
        <taxon>Agaricomycotina</taxon>
        <taxon>Agaricomycetes</taxon>
        <taxon>Agaricomycetidae</taxon>
        <taxon>Agaricales</taxon>
        <taxon>Marasmiineae</taxon>
        <taxon>Mycenaceae</taxon>
        <taxon>Mycena</taxon>
    </lineage>
</organism>
<reference evidence="2" key="1">
    <citation type="submission" date="2023-03" db="EMBL/GenBank/DDBJ databases">
        <title>Massive genome expansion in bonnet fungi (Mycena s.s.) driven by repeated elements and novel gene families across ecological guilds.</title>
        <authorList>
            <consortium name="Lawrence Berkeley National Laboratory"/>
            <person name="Harder C.B."/>
            <person name="Miyauchi S."/>
            <person name="Viragh M."/>
            <person name="Kuo A."/>
            <person name="Thoen E."/>
            <person name="Andreopoulos B."/>
            <person name="Lu D."/>
            <person name="Skrede I."/>
            <person name="Drula E."/>
            <person name="Henrissat B."/>
            <person name="Morin E."/>
            <person name="Kohler A."/>
            <person name="Barry K."/>
            <person name="LaButti K."/>
            <person name="Morin E."/>
            <person name="Salamov A."/>
            <person name="Lipzen A."/>
            <person name="Mereny Z."/>
            <person name="Hegedus B."/>
            <person name="Baldrian P."/>
            <person name="Stursova M."/>
            <person name="Weitz H."/>
            <person name="Taylor A."/>
            <person name="Grigoriev I.V."/>
            <person name="Nagy L.G."/>
            <person name="Martin F."/>
            <person name="Kauserud H."/>
        </authorList>
    </citation>
    <scope>NUCLEOTIDE SEQUENCE</scope>
    <source>
        <strain evidence="2">CBHHK182m</strain>
    </source>
</reference>
<keyword evidence="3" id="KW-1185">Reference proteome</keyword>
<evidence type="ECO:0000313" key="3">
    <source>
        <dbReference type="Proteomes" id="UP001215598"/>
    </source>
</evidence>
<evidence type="ECO:0000313" key="2">
    <source>
        <dbReference type="EMBL" id="KAJ7759927.1"/>
    </source>
</evidence>
<feature type="region of interest" description="Disordered" evidence="1">
    <location>
        <begin position="16"/>
        <end position="50"/>
    </location>
</feature>
<dbReference type="EMBL" id="JARKIB010000038">
    <property type="protein sequence ID" value="KAJ7759927.1"/>
    <property type="molecule type" value="Genomic_DNA"/>
</dbReference>
<accession>A0AAD7NFF9</accession>
<sequence length="219" mass="24515">MPLQYVLRPVPLRNVPAERGHSIPSASPLTYARRTRTPSPPPPHRPDPNLKHALPARICVSCATPSRRAHRIQPADFAYVAQSKGAHVARAFDFDFAAGRGIRRTIYIADRHGGQRWVPLRSLLVSAHDSPMFVRLHPAACRVSEKIIRAPVHNEVHLETMDEIEAGLRLRSRSQVRVYGKKSEWPTTSCADSTALARTFQREPPFVDIGAHFGARYSI</sequence>
<name>A0AAD7NFF9_9AGAR</name>
<evidence type="ECO:0000256" key="1">
    <source>
        <dbReference type="SAM" id="MobiDB-lite"/>
    </source>
</evidence>
<gene>
    <name evidence="2" type="ORF">B0H16DRAFT_1884802</name>
</gene>
<comment type="caution">
    <text evidence="2">The sequence shown here is derived from an EMBL/GenBank/DDBJ whole genome shotgun (WGS) entry which is preliminary data.</text>
</comment>
<dbReference type="AlphaFoldDB" id="A0AAD7NFF9"/>
<dbReference type="Proteomes" id="UP001215598">
    <property type="component" value="Unassembled WGS sequence"/>
</dbReference>